<feature type="compositionally biased region" description="Low complexity" evidence="1">
    <location>
        <begin position="133"/>
        <end position="144"/>
    </location>
</feature>
<feature type="compositionally biased region" description="Low complexity" evidence="1">
    <location>
        <begin position="211"/>
        <end position="223"/>
    </location>
</feature>
<gene>
    <name evidence="2" type="ORF">GCM10010302_24620</name>
</gene>
<feature type="compositionally biased region" description="Low complexity" evidence="1">
    <location>
        <begin position="75"/>
        <end position="84"/>
    </location>
</feature>
<sequence>MRAPCVHGLRVRDLRMRDLRMQDLRVRWALPGGYTGRRRPLRYRRPEDGPLRRRRECAPVGVAALRDRGQQVHFGAYAPGPGDAPQGGGQRVVPDEGGRPGEPSAGQPVGDPYGLYGDPRVQGRLERGPPEGPLAAAAPGAALGEDGDPVPGPQRPGDGVHGPGQGPDPVAFDEEGARLGGEPAEHRPGADLALGQHPAGQGGGDERDVGPGDVVGDDQAGPVRPGRAAHGDPQPQGPQERGAPGPDQRTPGPDGQQPHRRGGRDGQQDQRQGAGEPQHRVREARRPARVAGAVPRGAGGRGQQPVAHADGASERKWLR</sequence>
<dbReference type="EMBL" id="BAAABV010000015">
    <property type="protein sequence ID" value="GAA0285430.1"/>
    <property type="molecule type" value="Genomic_DNA"/>
</dbReference>
<feature type="compositionally biased region" description="Basic and acidic residues" evidence="1">
    <location>
        <begin position="277"/>
        <end position="286"/>
    </location>
</feature>
<reference evidence="2 3" key="1">
    <citation type="journal article" date="2019" name="Int. J. Syst. Evol. Microbiol.">
        <title>The Global Catalogue of Microorganisms (GCM) 10K type strain sequencing project: providing services to taxonomists for standard genome sequencing and annotation.</title>
        <authorList>
            <consortium name="The Broad Institute Genomics Platform"/>
            <consortium name="The Broad Institute Genome Sequencing Center for Infectious Disease"/>
            <person name="Wu L."/>
            <person name="Ma J."/>
        </authorList>
    </citation>
    <scope>NUCLEOTIDE SEQUENCE [LARGE SCALE GENOMIC DNA]</scope>
    <source>
        <strain evidence="2 3">JCM 4505</strain>
    </source>
</reference>
<accession>A0ABN0VC44</accession>
<organism evidence="2 3">
    <name type="scientific">Streptomyces polychromogenes</name>
    <dbReference type="NCBI Taxonomy" id="67342"/>
    <lineage>
        <taxon>Bacteria</taxon>
        <taxon>Bacillati</taxon>
        <taxon>Actinomycetota</taxon>
        <taxon>Actinomycetes</taxon>
        <taxon>Kitasatosporales</taxon>
        <taxon>Streptomycetaceae</taxon>
        <taxon>Streptomyces</taxon>
    </lineage>
</organism>
<keyword evidence="3" id="KW-1185">Reference proteome</keyword>
<protein>
    <submittedName>
        <fullName evidence="2">Uncharacterized protein</fullName>
    </submittedName>
</protein>
<evidence type="ECO:0000313" key="2">
    <source>
        <dbReference type="EMBL" id="GAA0285430.1"/>
    </source>
</evidence>
<comment type="caution">
    <text evidence="2">The sequence shown here is derived from an EMBL/GenBank/DDBJ whole genome shotgun (WGS) entry which is preliminary data.</text>
</comment>
<name>A0ABN0VC44_9ACTN</name>
<evidence type="ECO:0000313" key="3">
    <source>
        <dbReference type="Proteomes" id="UP001501867"/>
    </source>
</evidence>
<feature type="region of interest" description="Disordered" evidence="1">
    <location>
        <begin position="68"/>
        <end position="319"/>
    </location>
</feature>
<dbReference type="Proteomes" id="UP001501867">
    <property type="component" value="Unassembled WGS sequence"/>
</dbReference>
<evidence type="ECO:0000256" key="1">
    <source>
        <dbReference type="SAM" id="MobiDB-lite"/>
    </source>
</evidence>
<proteinExistence type="predicted"/>